<feature type="region of interest" description="Disordered" evidence="7">
    <location>
        <begin position="1407"/>
        <end position="1443"/>
    </location>
</feature>
<feature type="compositionally biased region" description="Polar residues" evidence="7">
    <location>
        <begin position="1081"/>
        <end position="1120"/>
    </location>
</feature>
<feature type="region of interest" description="Disordered" evidence="7">
    <location>
        <begin position="1184"/>
        <end position="1236"/>
    </location>
</feature>
<dbReference type="GO" id="GO:0060090">
    <property type="term" value="F:molecular adaptor activity"/>
    <property type="evidence" value="ECO:0007669"/>
    <property type="project" value="InterPro"/>
</dbReference>
<keyword evidence="4 6" id="KW-0175">Coiled coil</keyword>
<comment type="subcellular location">
    <subcellularLocation>
        <location evidence="1">Cytoplasm</location>
        <location evidence="1">Cytoskeleton</location>
        <location evidence="1">Microtubule organizing center</location>
        <location evidence="1">Centrosome</location>
    </subcellularLocation>
</comment>
<dbReference type="InterPro" id="IPR028745">
    <property type="entry name" value="AKAP9/Pericentrin"/>
</dbReference>
<feature type="compositionally biased region" description="Polar residues" evidence="7">
    <location>
        <begin position="1208"/>
        <end position="1231"/>
    </location>
</feature>
<gene>
    <name evidence="9" type="ORF">GSONMT00031183001</name>
</gene>
<dbReference type="GO" id="GO:0007165">
    <property type="term" value="P:signal transduction"/>
    <property type="evidence" value="ECO:0007669"/>
    <property type="project" value="InterPro"/>
</dbReference>
<evidence type="ECO:0000256" key="6">
    <source>
        <dbReference type="SAM" id="Coils"/>
    </source>
</evidence>
<feature type="coiled-coil region" evidence="6">
    <location>
        <begin position="525"/>
        <end position="613"/>
    </location>
</feature>
<feature type="region of interest" description="Disordered" evidence="7">
    <location>
        <begin position="1057"/>
        <end position="1129"/>
    </location>
</feature>
<feature type="region of interest" description="Disordered" evidence="7">
    <location>
        <begin position="743"/>
        <end position="772"/>
    </location>
</feature>
<evidence type="ECO:0000256" key="5">
    <source>
        <dbReference type="ARBA" id="ARBA00023212"/>
    </source>
</evidence>
<dbReference type="GO" id="GO:0005813">
    <property type="term" value="C:centrosome"/>
    <property type="evidence" value="ECO:0007669"/>
    <property type="project" value="UniProtKB-SubCell"/>
</dbReference>
<feature type="compositionally biased region" description="Basic and acidic residues" evidence="7">
    <location>
        <begin position="1184"/>
        <end position="1197"/>
    </location>
</feature>
<feature type="compositionally biased region" description="Polar residues" evidence="7">
    <location>
        <begin position="1412"/>
        <end position="1422"/>
    </location>
</feature>
<evidence type="ECO:0000256" key="3">
    <source>
        <dbReference type="ARBA" id="ARBA00022553"/>
    </source>
</evidence>
<dbReference type="STRING" id="8022.A0A060WKV6"/>
<evidence type="ECO:0000256" key="4">
    <source>
        <dbReference type="ARBA" id="ARBA00023054"/>
    </source>
</evidence>
<feature type="region of interest" description="Disordered" evidence="7">
    <location>
        <begin position="321"/>
        <end position="340"/>
    </location>
</feature>
<feature type="compositionally biased region" description="Low complexity" evidence="7">
    <location>
        <begin position="1057"/>
        <end position="1079"/>
    </location>
</feature>
<dbReference type="InterPro" id="IPR019528">
    <property type="entry name" value="PACT_domain"/>
</dbReference>
<keyword evidence="2" id="KW-0963">Cytoplasm</keyword>
<evidence type="ECO:0000256" key="1">
    <source>
        <dbReference type="ARBA" id="ARBA00004300"/>
    </source>
</evidence>
<feature type="coiled-coil region" evidence="6">
    <location>
        <begin position="1456"/>
        <end position="1564"/>
    </location>
</feature>
<name>A0A060WKV6_ONCMY</name>
<protein>
    <recommendedName>
        <fullName evidence="8">Pericentrin/AKAP-450 centrosomal targeting domain-containing protein</fullName>
    </recommendedName>
</protein>
<dbReference type="PANTHER" id="PTHR44981:SF1">
    <property type="entry name" value="A-KINASE ANCHOR PROTEIN 9"/>
    <property type="match status" value="1"/>
</dbReference>
<dbReference type="GO" id="GO:0005737">
    <property type="term" value="C:cytoplasm"/>
    <property type="evidence" value="ECO:0007669"/>
    <property type="project" value="UniProtKB-ARBA"/>
</dbReference>
<reference evidence="9" key="2">
    <citation type="submission" date="2014-03" db="EMBL/GenBank/DDBJ databases">
        <authorList>
            <person name="Genoscope - CEA"/>
        </authorList>
    </citation>
    <scope>NUCLEOTIDE SEQUENCE</scope>
</reference>
<feature type="domain" description="Pericentrin/AKAP-450 centrosomal targeting" evidence="8">
    <location>
        <begin position="1818"/>
        <end position="1899"/>
    </location>
</feature>
<sequence length="2022" mass="230480">MDSYRSYWNSSHQAMWVEGEDQDVYEVESRVPLPRPFPLSSVLNEKNAVVVQTQISHVNHRTNGHLLKVISKISLPTPPYTLEHARVTQTELMRESFRHNQEMGDLLRRQEDLQERLVEEGRAREQLALELHRAEGLIDGYTGERAALEEQVRQKEELQLSLEQELQVTSSRLHELEQERLQMQEEREILSRQQDAMREHAGPRELRLVEAAVDAAPEADLLEETEKLMAEKVEVQRQAEKESLDLLHQVKTLEAELEEQINRVIELEHARKTESGDLLQQIQALEKQLEKNRRFLDEQAVDREHERDVFQQEILNLEQQLKNSQKQQPGSEQRSREVDQLTQQLREKADWCSELLLASEQLQREVGERNEEIDKLEGRIRELEQALLASTETNDVHVSVRMSVDDKRQDVSVCELGDSSLEAQLQTEREALDRKEKEISNLEEQLEQFREELENKSDEVQQLDMQLEIQRKELSTQQKDLETKDHLLQRYDSCVVPCCLYLHTIVCTDEPDYNLRTYDTFLKVMEEKDREIALLNEQMAKLQHTESAPDNKEINARDELLWELESQVECMRSEQQRLKKNSEEELEQLNAVIDKLQEELANIERKQSSETDEELKGQLESQLDTIKAEQCMLLERYRCLQESRLALAESEKEQSDDTAMELQDALREKTAEFLVVQAQIQALEQSATSRLEELSLRVQELEACVRERDSDLIRCRFLVERAQEDADELQRKVQDLEDKLRERLHQSQESKGKRTKEFSHQDPQGQMEVPDFGFAGTSRAAEIQGAKQGPTGKVVLLTEKLRELEVGLSGIQKDQELQKQLLSSSEEEVLEYEKRLVMLMDLLNQMRTTKPGGYQRTFTAEETPSSGENEPAVSRMIQELQEVRDEASATKAQLSSCRENSNKLQQELKAKEVAIAKLQEDLQRVSLGGGEAKVSELHRQLKEVKEEAAATKEELSSYRERCDKLQELLQEREMTIAHLKGELHRASSEGDSATASKLLQELQEVREEAAATKEHLNSFRECSDKLQNELQVRDLSIAQLQEELQQLRIALAKTTESPSPLFPLSPSQSPSPQQQQPISAAENQTSSDKSSGLNVSQRLPRTDAGTQTETFSSQTSDQPRSVSEEEVEEMIGEYQEKIVQMQELHAAEILDMEARHIAESEALKRDAQMLEEECRALKTVIEKLQRSHEAPSSRPERPAGSQFKDGYTSDSSSEWSQRTGYDLPNLQQEFRTTPEGARIETDEALPDRIKNLLREVHQEGMQVLSLSELPIPEGEADPASLIHHAQGWPKERGALLATVESLKALIAQMQTHSRETQTPGSADWRGELLGAVQQVFVRERSVLKSTLYARLDQLDTSDAVIHLNHLEHRLAEQDAHHRDAMGMLQAADRSSLLTEVRQLRVQLQQIQAQEPGRSNQGVQPSVSPGVEQQRERGAPQAGLCGVQEPPTLQQADRALLEELKGELSQTKLELETTLQAQQKHLKELDTVRTEVSQKAAEVDTLTDRLADEQKKAREMQWAFEKEKCKSDKKEELESEELEDLKLALEEQQSHVAQLTSALDQERQSTSQLSVQAEQERSILQTQASQLHIQLESERARAQELSSALGREKELRQHGSSWSESPERKGAESGEDEVVGGAMSSEALLEGLRREMDKKHAQVGCLFVSIPFQWLLSTDISSLLCLQSTALLAGGQSSSLTERLLRQNAELTGFVSRLTEEKNDLRNQVLRLEDELRRYRQAGLGSGDSSSRRGGVDKQHEAASLLFSSERESWTRERSRLEKGLRLAQAEVTRMRGEIRAESLRDMTGPDTDNNTLKRMYGKYLRSESFRKALIYQKKYLLLLLGGFQECEEATLSLIARMGGRPSHCSLESPTQHRRGLTRFRSAVRVSIALSRMRFLVKRWHKATGMKSITSGNVNRNGLGQSPGIEMRTDSPYLHPGSVEVYGEIRGASRGRTGRDSPSSALSSAQHRFHMAGDPLTCSHLQNYDPDRALTDYISRLEALQRRLGSVQSGSSSYAQLHFGIRR</sequence>
<proteinExistence type="predicted"/>
<evidence type="ECO:0000256" key="2">
    <source>
        <dbReference type="ARBA" id="ARBA00022490"/>
    </source>
</evidence>
<dbReference type="PANTHER" id="PTHR44981">
    <property type="entry name" value="PERICENTRIN-LIKE PROTEIN, ISOFORM F"/>
    <property type="match status" value="1"/>
</dbReference>
<evidence type="ECO:0000256" key="7">
    <source>
        <dbReference type="SAM" id="MobiDB-lite"/>
    </source>
</evidence>
<evidence type="ECO:0000313" key="10">
    <source>
        <dbReference type="Proteomes" id="UP000193380"/>
    </source>
</evidence>
<feature type="coiled-coil region" evidence="6">
    <location>
        <begin position="873"/>
        <end position="1057"/>
    </location>
</feature>
<dbReference type="Gene3D" id="1.20.58.60">
    <property type="match status" value="1"/>
</dbReference>
<feature type="compositionally biased region" description="Basic and acidic residues" evidence="7">
    <location>
        <begin position="743"/>
        <end position="760"/>
    </location>
</feature>
<feature type="region of interest" description="Disordered" evidence="7">
    <location>
        <begin position="1910"/>
        <end position="1929"/>
    </location>
</feature>
<feature type="region of interest" description="Disordered" evidence="7">
    <location>
        <begin position="1599"/>
        <end position="1636"/>
    </location>
</feature>
<keyword evidence="3" id="KW-0597">Phosphoprotein</keyword>
<organism evidence="9 10">
    <name type="scientific">Oncorhynchus mykiss</name>
    <name type="common">Rainbow trout</name>
    <name type="synonym">Salmo gairdneri</name>
    <dbReference type="NCBI Taxonomy" id="8022"/>
    <lineage>
        <taxon>Eukaryota</taxon>
        <taxon>Metazoa</taxon>
        <taxon>Chordata</taxon>
        <taxon>Craniata</taxon>
        <taxon>Vertebrata</taxon>
        <taxon>Euteleostomi</taxon>
        <taxon>Actinopterygii</taxon>
        <taxon>Neopterygii</taxon>
        <taxon>Teleostei</taxon>
        <taxon>Protacanthopterygii</taxon>
        <taxon>Salmoniformes</taxon>
        <taxon>Salmonidae</taxon>
        <taxon>Salmoninae</taxon>
        <taxon>Oncorhynchus</taxon>
    </lineage>
</organism>
<accession>A0A060WKV6</accession>
<keyword evidence="5" id="KW-0206">Cytoskeleton</keyword>
<feature type="compositionally biased region" description="Polar residues" evidence="7">
    <location>
        <begin position="1910"/>
        <end position="1919"/>
    </location>
</feature>
<dbReference type="PaxDb" id="8022-A0A060WKV6"/>
<evidence type="ECO:0000313" key="9">
    <source>
        <dbReference type="EMBL" id="CDQ67701.1"/>
    </source>
</evidence>
<reference evidence="9" key="1">
    <citation type="journal article" date="2014" name="Nat. Commun.">
        <title>The rainbow trout genome provides novel insights into evolution after whole-genome duplication in vertebrates.</title>
        <authorList>
            <person name="Berthelot C."/>
            <person name="Brunet F."/>
            <person name="Chalopin D."/>
            <person name="Juanchich A."/>
            <person name="Bernard M."/>
            <person name="Noel B."/>
            <person name="Bento P."/>
            <person name="Da Silva C."/>
            <person name="Labadie K."/>
            <person name="Alberti A."/>
            <person name="Aury J.M."/>
            <person name="Louis A."/>
            <person name="Dehais P."/>
            <person name="Bardou P."/>
            <person name="Montfort J."/>
            <person name="Klopp C."/>
            <person name="Cabau C."/>
            <person name="Gaspin C."/>
            <person name="Thorgaard G.H."/>
            <person name="Boussaha M."/>
            <person name="Quillet E."/>
            <person name="Guyomard R."/>
            <person name="Galiana D."/>
            <person name="Bobe J."/>
            <person name="Volff J.N."/>
            <person name="Genet C."/>
            <person name="Wincker P."/>
            <person name="Jaillon O."/>
            <person name="Roest Crollius H."/>
            <person name="Guiguen Y."/>
        </authorList>
    </citation>
    <scope>NUCLEOTIDE SEQUENCE [LARGE SCALE GENOMIC DNA]</scope>
</reference>
<dbReference type="EMBL" id="FR904593">
    <property type="protein sequence ID" value="CDQ67701.1"/>
    <property type="molecule type" value="Genomic_DNA"/>
</dbReference>
<dbReference type="Proteomes" id="UP000193380">
    <property type="component" value="Unassembled WGS sequence"/>
</dbReference>
<evidence type="ECO:0000259" key="8">
    <source>
        <dbReference type="Pfam" id="PF10495"/>
    </source>
</evidence>
<feature type="compositionally biased region" description="Polar residues" evidence="7">
    <location>
        <begin position="321"/>
        <end position="332"/>
    </location>
</feature>
<feature type="coiled-coil region" evidence="6">
    <location>
        <begin position="418"/>
        <end position="480"/>
    </location>
</feature>
<dbReference type="Pfam" id="PF10495">
    <property type="entry name" value="PACT_coil_coil"/>
    <property type="match status" value="1"/>
</dbReference>
<feature type="coiled-coil region" evidence="6">
    <location>
        <begin position="1710"/>
        <end position="1737"/>
    </location>
</feature>
<feature type="coiled-coil region" evidence="6">
    <location>
        <begin position="359"/>
        <end position="393"/>
    </location>
</feature>